<reference evidence="4 5" key="1">
    <citation type="submission" date="2024-03" db="EMBL/GenBank/DDBJ databases">
        <title>Cognatishimia coralii sp. nov., a marine bacterium isolated from coral surrounding seawater.</title>
        <authorList>
            <person name="Liu X."/>
            <person name="Liu S."/>
            <person name="Sun H."/>
            <person name="Zhang Y."/>
        </authorList>
    </citation>
    <scope>NUCLEOTIDE SEQUENCE [LARGE SCALE GENOMIC DNA]</scope>
    <source>
        <strain evidence="4 5">D5M38</strain>
    </source>
</reference>
<organism evidence="4 5">
    <name type="scientific">Cognatishimia coralii</name>
    <dbReference type="NCBI Taxonomy" id="3083254"/>
    <lineage>
        <taxon>Bacteria</taxon>
        <taxon>Pseudomonadati</taxon>
        <taxon>Pseudomonadota</taxon>
        <taxon>Alphaproteobacteria</taxon>
        <taxon>Rhodobacterales</taxon>
        <taxon>Paracoccaceae</taxon>
        <taxon>Cognatishimia</taxon>
    </lineage>
</organism>
<feature type="transmembrane region" description="Helical" evidence="2">
    <location>
        <begin position="135"/>
        <end position="157"/>
    </location>
</feature>
<keyword evidence="5" id="KW-1185">Reference proteome</keyword>
<protein>
    <submittedName>
        <fullName evidence="4">Cbb3-type cytochrome c oxidase subunit I</fullName>
    </submittedName>
</protein>
<feature type="transmembrane region" description="Helical" evidence="2">
    <location>
        <begin position="53"/>
        <end position="80"/>
    </location>
</feature>
<dbReference type="InterPro" id="IPR000883">
    <property type="entry name" value="Cyt_C_Oxase_1"/>
</dbReference>
<dbReference type="RefSeq" id="WP_339403247.1">
    <property type="nucleotide sequence ID" value="NZ_JBBGAZ010000003.1"/>
</dbReference>
<feature type="transmembrane region" description="Helical" evidence="2">
    <location>
        <begin position="308"/>
        <end position="328"/>
    </location>
</feature>
<feature type="transmembrane region" description="Helical" evidence="2">
    <location>
        <begin position="413"/>
        <end position="434"/>
    </location>
</feature>
<keyword evidence="2" id="KW-0812">Transmembrane</keyword>
<feature type="transmembrane region" description="Helical" evidence="2">
    <location>
        <begin position="20"/>
        <end position="41"/>
    </location>
</feature>
<dbReference type="Proteomes" id="UP001368270">
    <property type="component" value="Unassembled WGS sequence"/>
</dbReference>
<evidence type="ECO:0000256" key="2">
    <source>
        <dbReference type="SAM" id="Phobius"/>
    </source>
</evidence>
<dbReference type="EMBL" id="JBBGAZ010000003">
    <property type="protein sequence ID" value="MEJ5218325.1"/>
    <property type="molecule type" value="Genomic_DNA"/>
</dbReference>
<dbReference type="InterPro" id="IPR036927">
    <property type="entry name" value="Cyt_c_oxase-like_su1_sf"/>
</dbReference>
<gene>
    <name evidence="4" type="ORF">WG622_08755</name>
</gene>
<sequence>MSDAVTEPVARPESEGVIKLTMLLGGVVFLLMMIFGLIMRAAQGDLIYLDPTIFYQLLTAHGAGMVGSAALSGAAILWYFTARHVPLRTGIYIAFLGLFLLGVVLILGSIFIGGYGGAWTFLYPLPALSGGAWEAGAAVAFILGYLFIGVGFLLYYLELGIQIITRYGGLLRGLGWTYLFGGSDEDVPPPTIIAASSVLVFNTIGIVFGAAVIAASIINLLFPGFEVDPLIAKNAIYFFGHVFINATIYMAVTAVYELLPDYTGRKWKTTRLFVGAWFAVVVFVQAVYFHHTLQDVNMPAWTMAVGQIISYSSGVPLMGVTVFSLAVYIKGSGLKWDLPIALLVLGTVGWGIGVIPAIIDGMVAVNKILHNTMWVPGHFHTYLLLGEVAMAFGFAAWLVKDKTKEAMSGLDKLLLRAYIGGGAGFVLMFLWSGAASIPRRWAVHYEYWQLQSQLASLFALVVVLATLGLVISYARGLLRRN</sequence>
<proteinExistence type="predicted"/>
<feature type="transmembrane region" description="Helical" evidence="2">
    <location>
        <begin position="340"/>
        <end position="359"/>
    </location>
</feature>
<keyword evidence="1" id="KW-0813">Transport</keyword>
<evidence type="ECO:0000313" key="5">
    <source>
        <dbReference type="Proteomes" id="UP001368270"/>
    </source>
</evidence>
<feature type="domain" description="Cytochrome oxidase subunit I profile" evidence="3">
    <location>
        <begin position="20"/>
        <end position="481"/>
    </location>
</feature>
<feature type="transmembrane region" description="Helical" evidence="2">
    <location>
        <begin position="92"/>
        <end position="115"/>
    </location>
</feature>
<dbReference type="PANTHER" id="PTHR10422">
    <property type="entry name" value="CYTOCHROME C OXIDASE SUBUNIT 1"/>
    <property type="match status" value="1"/>
</dbReference>
<dbReference type="Pfam" id="PF00115">
    <property type="entry name" value="COX1"/>
    <property type="match status" value="1"/>
</dbReference>
<dbReference type="InterPro" id="IPR023616">
    <property type="entry name" value="Cyt_c_oxase-like_su1_dom"/>
</dbReference>
<feature type="transmembrane region" description="Helical" evidence="2">
    <location>
        <begin position="234"/>
        <end position="259"/>
    </location>
</feature>
<dbReference type="Gene3D" id="1.20.210.10">
    <property type="entry name" value="Cytochrome c oxidase-like, subunit I domain"/>
    <property type="match status" value="1"/>
</dbReference>
<evidence type="ECO:0000259" key="3">
    <source>
        <dbReference type="PROSITE" id="PS50855"/>
    </source>
</evidence>
<evidence type="ECO:0000313" key="4">
    <source>
        <dbReference type="EMBL" id="MEJ5218325.1"/>
    </source>
</evidence>
<feature type="transmembrane region" description="Helical" evidence="2">
    <location>
        <begin position="379"/>
        <end position="399"/>
    </location>
</feature>
<keyword evidence="1" id="KW-0249">Electron transport</keyword>
<dbReference type="PROSITE" id="PS50855">
    <property type="entry name" value="COX1"/>
    <property type="match status" value="1"/>
</dbReference>
<keyword evidence="2" id="KW-1133">Transmembrane helix</keyword>
<dbReference type="SUPFAM" id="SSF81442">
    <property type="entry name" value="Cytochrome c oxidase subunit I-like"/>
    <property type="match status" value="1"/>
</dbReference>
<accession>A0ABU8QFX8</accession>
<feature type="transmembrane region" description="Helical" evidence="2">
    <location>
        <begin position="271"/>
        <end position="288"/>
    </location>
</feature>
<feature type="transmembrane region" description="Helical" evidence="2">
    <location>
        <begin position="454"/>
        <end position="474"/>
    </location>
</feature>
<name>A0ABU8QFX8_9RHOB</name>
<feature type="transmembrane region" description="Helical" evidence="2">
    <location>
        <begin position="199"/>
        <end position="222"/>
    </location>
</feature>
<keyword evidence="2" id="KW-0472">Membrane</keyword>
<comment type="caution">
    <text evidence="4">The sequence shown here is derived from an EMBL/GenBank/DDBJ whole genome shotgun (WGS) entry which is preliminary data.</text>
</comment>
<keyword evidence="1" id="KW-0679">Respiratory chain</keyword>
<evidence type="ECO:0000256" key="1">
    <source>
        <dbReference type="ARBA" id="ARBA00022660"/>
    </source>
</evidence>